<comment type="caution">
    <text evidence="2">The sequence shown here is derived from an EMBL/GenBank/DDBJ whole genome shotgun (WGS) entry which is preliminary data.</text>
</comment>
<organism evidence="2 3">
    <name type="scientific">Candidatus Nomurabacteria bacterium GW2011_GWF1_31_48</name>
    <dbReference type="NCBI Taxonomy" id="1618767"/>
    <lineage>
        <taxon>Bacteria</taxon>
        <taxon>Candidatus Nomuraibacteriota</taxon>
    </lineage>
</organism>
<feature type="transmembrane region" description="Helical" evidence="1">
    <location>
        <begin position="321"/>
        <end position="346"/>
    </location>
</feature>
<evidence type="ECO:0000313" key="3">
    <source>
        <dbReference type="Proteomes" id="UP000034934"/>
    </source>
</evidence>
<dbReference type="EMBL" id="LBOG01000001">
    <property type="protein sequence ID" value="KKP30632.1"/>
    <property type="molecule type" value="Genomic_DNA"/>
</dbReference>
<accession>A0A0G0BHY3</accession>
<evidence type="ECO:0000256" key="1">
    <source>
        <dbReference type="SAM" id="Phobius"/>
    </source>
</evidence>
<dbReference type="AlphaFoldDB" id="A0A0G0BHY3"/>
<reference evidence="2 3" key="1">
    <citation type="journal article" date="2015" name="Nature">
        <title>rRNA introns, odd ribosomes, and small enigmatic genomes across a large radiation of phyla.</title>
        <authorList>
            <person name="Brown C.T."/>
            <person name="Hug L.A."/>
            <person name="Thomas B.C."/>
            <person name="Sharon I."/>
            <person name="Castelle C.J."/>
            <person name="Singh A."/>
            <person name="Wilkins M.J."/>
            <person name="Williams K.H."/>
            <person name="Banfield J.F."/>
        </authorList>
    </citation>
    <scope>NUCLEOTIDE SEQUENCE [LARGE SCALE GENOMIC DNA]</scope>
</reference>
<keyword evidence="1" id="KW-0812">Transmembrane</keyword>
<protein>
    <submittedName>
        <fullName evidence="2">Uncharacterized protein</fullName>
    </submittedName>
</protein>
<dbReference type="InterPro" id="IPR043993">
    <property type="entry name" value="T4SS_pilin"/>
</dbReference>
<feature type="transmembrane region" description="Helical" evidence="1">
    <location>
        <begin position="289"/>
        <end position="309"/>
    </location>
</feature>
<dbReference type="Pfam" id="PF18895">
    <property type="entry name" value="T4SS_pilin"/>
    <property type="match status" value="1"/>
</dbReference>
<evidence type="ECO:0000313" key="2">
    <source>
        <dbReference type="EMBL" id="KKP30632.1"/>
    </source>
</evidence>
<proteinExistence type="predicted"/>
<gene>
    <name evidence="2" type="ORF">UR19_C0001G0016</name>
</gene>
<keyword evidence="1" id="KW-0472">Membrane</keyword>
<name>A0A0G0BHY3_9BACT</name>
<dbReference type="Proteomes" id="UP000034934">
    <property type="component" value="Unassembled WGS sequence"/>
</dbReference>
<keyword evidence="1" id="KW-1133">Transmembrane helix</keyword>
<sequence>MRKINLKIFLIIAFVLTGVFSLFFISNTKVIAQTEDEIIVTTTGYSVLSPDIFVFTGDYSGNFEKKGFTTYFQFKKQDSFLKDIPDLDDSNDREETIKIVRPSTSKTTVDEADVFFTSPELNLFSTYYFRGVGYFNDYPDQKFYGNVLSLSTGTVPYGYSYPYSFDINTSNDIQNGDASKCKVTQIFTDGTCKEKNEPACDFTTQELVDNLCKDKVIDPNPNPDSDPTFNPSSDSTDFTSGLVKCGTQRYPKGMTIDGKDVGGMVSNPCGFQDILDMIDLVIDFLLKNIVLPLSAIMFAYAGFELVTSGGSTEKKSKAKKIFTDVAIGLIIVVAAYLIIQSILSIVGYTDMSSWQS</sequence>